<evidence type="ECO:0000256" key="2">
    <source>
        <dbReference type="ARBA" id="ARBA00011900"/>
    </source>
</evidence>
<evidence type="ECO:0000256" key="6">
    <source>
        <dbReference type="ARBA" id="ARBA00022747"/>
    </source>
</evidence>
<dbReference type="InterPro" id="IPR051537">
    <property type="entry name" value="DNA_Adenine_Mtase"/>
</dbReference>
<feature type="coiled-coil region" evidence="8">
    <location>
        <begin position="473"/>
        <end position="500"/>
    </location>
</feature>
<evidence type="ECO:0000256" key="7">
    <source>
        <dbReference type="ARBA" id="ARBA00047942"/>
    </source>
</evidence>
<keyword evidence="8" id="KW-0175">Coiled coil</keyword>
<dbReference type="REBASE" id="390182">
    <property type="entry name" value="M.EspEB310ORF13385P"/>
</dbReference>
<dbReference type="EMBL" id="CP053921">
    <property type="protein sequence ID" value="QKG72277.1"/>
    <property type="molecule type" value="Genomic_DNA"/>
</dbReference>
<feature type="domain" description="N6 adenine-specific DNA methyltransferase N-terminal" evidence="10">
    <location>
        <begin position="10"/>
        <end position="145"/>
    </location>
</feature>
<dbReference type="AlphaFoldDB" id="A0A7D4AUW3"/>
<dbReference type="PROSITE" id="PS00092">
    <property type="entry name" value="N6_MTASE"/>
    <property type="match status" value="1"/>
</dbReference>
<dbReference type="Proteomes" id="UP000504693">
    <property type="component" value="Chromosome"/>
</dbReference>
<dbReference type="InterPro" id="IPR003356">
    <property type="entry name" value="DNA_methylase_A-5"/>
</dbReference>
<evidence type="ECO:0000256" key="8">
    <source>
        <dbReference type="SAM" id="Coils"/>
    </source>
</evidence>
<keyword evidence="5" id="KW-0949">S-adenosyl-L-methionine</keyword>
<evidence type="ECO:0000256" key="4">
    <source>
        <dbReference type="ARBA" id="ARBA00022679"/>
    </source>
</evidence>
<dbReference type="Gene3D" id="1.20.1260.30">
    <property type="match status" value="1"/>
</dbReference>
<name>A0A7D4AUW3_9SPHN</name>
<dbReference type="RefSeq" id="WP_173215388.1">
    <property type="nucleotide sequence ID" value="NZ_CP053921.1"/>
</dbReference>
<organism evidence="11 12">
    <name type="scientific">Erythrobacter mangrovi</name>
    <dbReference type="NCBI Taxonomy" id="2739433"/>
    <lineage>
        <taxon>Bacteria</taxon>
        <taxon>Pseudomonadati</taxon>
        <taxon>Pseudomonadota</taxon>
        <taxon>Alphaproteobacteria</taxon>
        <taxon>Sphingomonadales</taxon>
        <taxon>Erythrobacteraceae</taxon>
        <taxon>Erythrobacter/Porphyrobacter group</taxon>
        <taxon>Erythrobacter</taxon>
    </lineage>
</organism>
<evidence type="ECO:0000259" key="10">
    <source>
        <dbReference type="Pfam" id="PF12161"/>
    </source>
</evidence>
<dbReference type="PANTHER" id="PTHR42933">
    <property type="entry name" value="SLR6095 PROTEIN"/>
    <property type="match status" value="1"/>
</dbReference>
<dbReference type="GO" id="GO:0003677">
    <property type="term" value="F:DNA binding"/>
    <property type="evidence" value="ECO:0007669"/>
    <property type="project" value="InterPro"/>
</dbReference>
<dbReference type="Pfam" id="PF12161">
    <property type="entry name" value="HsdM_N"/>
    <property type="match status" value="1"/>
</dbReference>
<keyword evidence="12" id="KW-1185">Reference proteome</keyword>
<accession>A0A7D4AUW3</accession>
<dbReference type="Pfam" id="PF02384">
    <property type="entry name" value="N6_Mtase"/>
    <property type="match status" value="1"/>
</dbReference>
<evidence type="ECO:0000259" key="9">
    <source>
        <dbReference type="Pfam" id="PF02384"/>
    </source>
</evidence>
<evidence type="ECO:0000256" key="1">
    <source>
        <dbReference type="ARBA" id="ARBA00006594"/>
    </source>
</evidence>
<keyword evidence="4 11" id="KW-0808">Transferase</keyword>
<evidence type="ECO:0000313" key="11">
    <source>
        <dbReference type="EMBL" id="QKG72277.1"/>
    </source>
</evidence>
<reference evidence="11 12" key="1">
    <citation type="submission" date="2020-05" db="EMBL/GenBank/DDBJ databases">
        <title>Erythrobacter mangrovi sp. nov., isolated from rhizosphere soil of mangrove plant (Kandelia candel).</title>
        <authorList>
            <person name="Ye Y.H."/>
        </authorList>
    </citation>
    <scope>NUCLEOTIDE SEQUENCE [LARGE SCALE GENOMIC DNA]</scope>
    <source>
        <strain evidence="11 12">EB310</strain>
    </source>
</reference>
<protein>
    <recommendedName>
        <fullName evidence="2">site-specific DNA-methyltransferase (adenine-specific)</fullName>
        <ecNumber evidence="2">2.1.1.72</ecNumber>
    </recommendedName>
</protein>
<dbReference type="EC" id="2.1.1.72" evidence="2"/>
<dbReference type="GO" id="GO:0009307">
    <property type="term" value="P:DNA restriction-modification system"/>
    <property type="evidence" value="ECO:0007669"/>
    <property type="project" value="UniProtKB-KW"/>
</dbReference>
<evidence type="ECO:0000256" key="3">
    <source>
        <dbReference type="ARBA" id="ARBA00022603"/>
    </source>
</evidence>
<evidence type="ECO:0000313" key="12">
    <source>
        <dbReference type="Proteomes" id="UP000504693"/>
    </source>
</evidence>
<dbReference type="GO" id="GO:0032259">
    <property type="term" value="P:methylation"/>
    <property type="evidence" value="ECO:0007669"/>
    <property type="project" value="UniProtKB-KW"/>
</dbReference>
<dbReference type="PANTHER" id="PTHR42933:SF3">
    <property type="entry name" value="TYPE I RESTRICTION ENZYME MJAVIII METHYLASE SUBUNIT"/>
    <property type="match status" value="1"/>
</dbReference>
<dbReference type="InterPro" id="IPR022749">
    <property type="entry name" value="D12N6_MeTrfase_N"/>
</dbReference>
<evidence type="ECO:0000256" key="5">
    <source>
        <dbReference type="ARBA" id="ARBA00022691"/>
    </source>
</evidence>
<dbReference type="SUPFAM" id="SSF53335">
    <property type="entry name" value="S-adenosyl-L-methionine-dependent methyltransferases"/>
    <property type="match status" value="1"/>
</dbReference>
<dbReference type="InterPro" id="IPR038333">
    <property type="entry name" value="T1MK-like_N_sf"/>
</dbReference>
<keyword evidence="6" id="KW-0680">Restriction system</keyword>
<dbReference type="KEGG" id="emv:HQR01_13385"/>
<dbReference type="GO" id="GO:0009007">
    <property type="term" value="F:site-specific DNA-methyltransferase (adenine-specific) activity"/>
    <property type="evidence" value="ECO:0007669"/>
    <property type="project" value="UniProtKB-EC"/>
</dbReference>
<proteinExistence type="inferred from homology"/>
<dbReference type="PRINTS" id="PR00507">
    <property type="entry name" value="N12N6MTFRASE"/>
</dbReference>
<dbReference type="InterPro" id="IPR002052">
    <property type="entry name" value="DNA_methylase_N6_adenine_CS"/>
</dbReference>
<sequence length="505" mass="56668">MTTKLDQDDLNNAVWAACDTFRGAVDATRYKDLILAVLFWKYLSDHAEWQRKDLAQRYGPNDPRVERQMKRARFVLPEGTDFKTIHAKRLADNLGELINKALEKIELENEAKLKDVFRPIDFNSETLLGATRERNRLLKLLLEDFAKPSLVLTPDKVSEDAIGEAYIYLISRFAADGGKKAGEYYTPRKISEIVARLADPKSGMTICDPACGSGALLIRAGEAAKSDDHRLFGQEVNGSTHALARMNMFLHGEDNALIEWCNTLTSPALIEDDRLMQFDRVVANPPFSLDKWGADVAETDPYKRFKPVIPPKSRGDYAFILHMLAIAKRGEGRVVCIAPHGVLFRGAAEGRIREDLVRRNLLDAVVGLPAQLFPSTGIPVCLLVFDRAREEGGARANVKDVVFVDASREFVPGKRQNALGDDQVEHIVSTVMERRTEDKYSSIVTFAEMEANGFNLNIPRYVDTYEPEPEIDVAALQKDIDRLETELVETRKRIELHLAELGIDG</sequence>
<dbReference type="InterPro" id="IPR029063">
    <property type="entry name" value="SAM-dependent_MTases_sf"/>
</dbReference>
<gene>
    <name evidence="11" type="ORF">HQR01_13385</name>
</gene>
<comment type="similarity">
    <text evidence="1">Belongs to the N(4)/N(6)-methyltransferase family.</text>
</comment>
<feature type="domain" description="DNA methylase adenine-specific" evidence="9">
    <location>
        <begin position="158"/>
        <end position="466"/>
    </location>
</feature>
<dbReference type="Gene3D" id="3.40.50.150">
    <property type="entry name" value="Vaccinia Virus protein VP39"/>
    <property type="match status" value="1"/>
</dbReference>
<dbReference type="GO" id="GO:0008170">
    <property type="term" value="F:N-methyltransferase activity"/>
    <property type="evidence" value="ECO:0007669"/>
    <property type="project" value="InterPro"/>
</dbReference>
<comment type="catalytic activity">
    <reaction evidence="7">
        <text>a 2'-deoxyadenosine in DNA + S-adenosyl-L-methionine = an N(6)-methyl-2'-deoxyadenosine in DNA + S-adenosyl-L-homocysteine + H(+)</text>
        <dbReference type="Rhea" id="RHEA:15197"/>
        <dbReference type="Rhea" id="RHEA-COMP:12418"/>
        <dbReference type="Rhea" id="RHEA-COMP:12419"/>
        <dbReference type="ChEBI" id="CHEBI:15378"/>
        <dbReference type="ChEBI" id="CHEBI:57856"/>
        <dbReference type="ChEBI" id="CHEBI:59789"/>
        <dbReference type="ChEBI" id="CHEBI:90615"/>
        <dbReference type="ChEBI" id="CHEBI:90616"/>
        <dbReference type="EC" id="2.1.1.72"/>
    </reaction>
</comment>
<keyword evidence="3 11" id="KW-0489">Methyltransferase</keyword>